<dbReference type="SMART" id="SM00648">
    <property type="entry name" value="SWAP"/>
    <property type="match status" value="1"/>
</dbReference>
<feature type="region of interest" description="Disordered" evidence="5">
    <location>
        <begin position="45"/>
        <end position="102"/>
    </location>
</feature>
<evidence type="ECO:0000256" key="2">
    <source>
        <dbReference type="ARBA" id="ARBA00022664"/>
    </source>
</evidence>
<comment type="subcellular location">
    <subcellularLocation>
        <location evidence="1">Nucleus</location>
    </subcellularLocation>
</comment>
<dbReference type="SUPFAM" id="SSF109905">
    <property type="entry name" value="Surp module (SWAP domain)"/>
    <property type="match status" value="1"/>
</dbReference>
<dbReference type="InterPro" id="IPR035967">
    <property type="entry name" value="SWAP/Surp_sf"/>
</dbReference>
<feature type="domain" description="SURP motif" evidence="6">
    <location>
        <begin position="1"/>
        <end position="34"/>
    </location>
</feature>
<protein>
    <recommendedName>
        <fullName evidence="6">SURP motif domain-containing protein</fullName>
    </recommendedName>
</protein>
<dbReference type="InterPro" id="IPR040169">
    <property type="entry name" value="SUGP1/2"/>
</dbReference>
<keyword evidence="2" id="KW-0507">mRNA processing</keyword>
<comment type="caution">
    <text evidence="7">The sequence shown here is derived from an EMBL/GenBank/DDBJ whole genome shotgun (WGS) entry which is preliminary data.</text>
</comment>
<evidence type="ECO:0000313" key="7">
    <source>
        <dbReference type="EMBL" id="MCD7447447.1"/>
    </source>
</evidence>
<sequence length="130" mass="14265">MHGRQFEHITRQKNPGDTPFKFLFDESCPDYKYYEYRLREEEKALSQASDAQTAYSGVASTATPSSTGSSHRSHQQHSDYQIPASALYGATENTSSSESAGKSVGCIRDYNMDIGLVLLGVNGISQLVCS</sequence>
<reference evidence="7 8" key="1">
    <citation type="journal article" date="2021" name="BMC Genomics">
        <title>Datura genome reveals duplications of psychoactive alkaloid biosynthetic genes and high mutation rate following tissue culture.</title>
        <authorList>
            <person name="Rajewski A."/>
            <person name="Carter-House D."/>
            <person name="Stajich J."/>
            <person name="Litt A."/>
        </authorList>
    </citation>
    <scope>NUCLEOTIDE SEQUENCE [LARGE SCALE GENOMIC DNA]</scope>
    <source>
        <strain evidence="7">AR-01</strain>
    </source>
</reference>
<feature type="compositionally biased region" description="Polar residues" evidence="5">
    <location>
        <begin position="91"/>
        <end position="100"/>
    </location>
</feature>
<dbReference type="Pfam" id="PF01805">
    <property type="entry name" value="Surp"/>
    <property type="match status" value="1"/>
</dbReference>
<evidence type="ECO:0000259" key="6">
    <source>
        <dbReference type="PROSITE" id="PS50128"/>
    </source>
</evidence>
<keyword evidence="8" id="KW-1185">Reference proteome</keyword>
<keyword evidence="3" id="KW-0508">mRNA splicing</keyword>
<gene>
    <name evidence="7" type="ORF">HAX54_029713</name>
</gene>
<dbReference type="InterPro" id="IPR000061">
    <property type="entry name" value="Surp"/>
</dbReference>
<evidence type="ECO:0000313" key="8">
    <source>
        <dbReference type="Proteomes" id="UP000823775"/>
    </source>
</evidence>
<dbReference type="Gene3D" id="1.10.10.790">
    <property type="entry name" value="Surp module"/>
    <property type="match status" value="1"/>
</dbReference>
<evidence type="ECO:0000256" key="4">
    <source>
        <dbReference type="ARBA" id="ARBA00023242"/>
    </source>
</evidence>
<dbReference type="PANTHER" id="PTHR23340:SF0">
    <property type="entry name" value="SURP AND G-PATCH DOMAIN-CONTAINING PROTEIN 1 ISOFORM X1"/>
    <property type="match status" value="1"/>
</dbReference>
<evidence type="ECO:0000256" key="1">
    <source>
        <dbReference type="ARBA" id="ARBA00004123"/>
    </source>
</evidence>
<keyword evidence="4" id="KW-0539">Nucleus</keyword>
<dbReference type="Proteomes" id="UP000823775">
    <property type="component" value="Unassembled WGS sequence"/>
</dbReference>
<organism evidence="7 8">
    <name type="scientific">Datura stramonium</name>
    <name type="common">Jimsonweed</name>
    <name type="synonym">Common thornapple</name>
    <dbReference type="NCBI Taxonomy" id="4076"/>
    <lineage>
        <taxon>Eukaryota</taxon>
        <taxon>Viridiplantae</taxon>
        <taxon>Streptophyta</taxon>
        <taxon>Embryophyta</taxon>
        <taxon>Tracheophyta</taxon>
        <taxon>Spermatophyta</taxon>
        <taxon>Magnoliopsida</taxon>
        <taxon>eudicotyledons</taxon>
        <taxon>Gunneridae</taxon>
        <taxon>Pentapetalae</taxon>
        <taxon>asterids</taxon>
        <taxon>lamiids</taxon>
        <taxon>Solanales</taxon>
        <taxon>Solanaceae</taxon>
        <taxon>Solanoideae</taxon>
        <taxon>Datureae</taxon>
        <taxon>Datura</taxon>
    </lineage>
</organism>
<feature type="compositionally biased region" description="Polar residues" evidence="5">
    <location>
        <begin position="46"/>
        <end position="55"/>
    </location>
</feature>
<name>A0ABS8RKY4_DATST</name>
<dbReference type="PANTHER" id="PTHR23340">
    <property type="entry name" value="ARGININE/SERINE RICH SPLICING FACTOR SF4/14"/>
    <property type="match status" value="1"/>
</dbReference>
<dbReference type="EMBL" id="JACEIK010000037">
    <property type="protein sequence ID" value="MCD7447447.1"/>
    <property type="molecule type" value="Genomic_DNA"/>
</dbReference>
<evidence type="ECO:0000256" key="3">
    <source>
        <dbReference type="ARBA" id="ARBA00023187"/>
    </source>
</evidence>
<proteinExistence type="predicted"/>
<evidence type="ECO:0000256" key="5">
    <source>
        <dbReference type="SAM" id="MobiDB-lite"/>
    </source>
</evidence>
<accession>A0ABS8RKY4</accession>
<feature type="compositionally biased region" description="Low complexity" evidence="5">
    <location>
        <begin position="56"/>
        <end position="70"/>
    </location>
</feature>
<dbReference type="PROSITE" id="PS50128">
    <property type="entry name" value="SURP"/>
    <property type="match status" value="1"/>
</dbReference>